<feature type="non-terminal residue" evidence="1">
    <location>
        <position position="1"/>
    </location>
</feature>
<gene>
    <name evidence="1" type="ORF">RPERSI_LOCUS26033</name>
</gene>
<evidence type="ECO:0000313" key="1">
    <source>
        <dbReference type="EMBL" id="CAG8823501.1"/>
    </source>
</evidence>
<reference evidence="1" key="1">
    <citation type="submission" date="2021-06" db="EMBL/GenBank/DDBJ databases">
        <authorList>
            <person name="Kallberg Y."/>
            <person name="Tangrot J."/>
            <person name="Rosling A."/>
        </authorList>
    </citation>
    <scope>NUCLEOTIDE SEQUENCE</scope>
    <source>
        <strain evidence="1">MA461A</strain>
    </source>
</reference>
<comment type="caution">
    <text evidence="1">The sequence shown here is derived from an EMBL/GenBank/DDBJ whole genome shotgun (WGS) entry which is preliminary data.</text>
</comment>
<feature type="non-terminal residue" evidence="1">
    <location>
        <position position="44"/>
    </location>
</feature>
<organism evidence="1 2">
    <name type="scientific">Racocetra persica</name>
    <dbReference type="NCBI Taxonomy" id="160502"/>
    <lineage>
        <taxon>Eukaryota</taxon>
        <taxon>Fungi</taxon>
        <taxon>Fungi incertae sedis</taxon>
        <taxon>Mucoromycota</taxon>
        <taxon>Glomeromycotina</taxon>
        <taxon>Glomeromycetes</taxon>
        <taxon>Diversisporales</taxon>
        <taxon>Gigasporaceae</taxon>
        <taxon>Racocetra</taxon>
    </lineage>
</organism>
<dbReference type="EMBL" id="CAJVQC010087627">
    <property type="protein sequence ID" value="CAG8823501.1"/>
    <property type="molecule type" value="Genomic_DNA"/>
</dbReference>
<dbReference type="Proteomes" id="UP000789920">
    <property type="component" value="Unassembled WGS sequence"/>
</dbReference>
<keyword evidence="2" id="KW-1185">Reference proteome</keyword>
<proteinExistence type="predicted"/>
<name>A0ACA9S2W3_9GLOM</name>
<sequence>NNYDDLEQCHRILIHIGDAPLYGRRFSNFYDRYPNGGSNGLTAE</sequence>
<protein>
    <submittedName>
        <fullName evidence="1">29320_t:CDS:1</fullName>
    </submittedName>
</protein>
<evidence type="ECO:0000313" key="2">
    <source>
        <dbReference type="Proteomes" id="UP000789920"/>
    </source>
</evidence>
<accession>A0ACA9S2W3</accession>